<evidence type="ECO:0000313" key="2">
    <source>
        <dbReference type="Proteomes" id="UP000246991"/>
    </source>
</evidence>
<comment type="caution">
    <text evidence="1">The sequence shown here is derived from an EMBL/GenBank/DDBJ whole genome shotgun (WGS) entry which is preliminary data.</text>
</comment>
<dbReference type="AlphaFoldDB" id="A0A317SRP8"/>
<dbReference type="Proteomes" id="UP000246991">
    <property type="component" value="Unassembled WGS sequence"/>
</dbReference>
<organism evidence="1 2">
    <name type="scientific">Tuber magnatum</name>
    <name type="common">white Piedmont truffle</name>
    <dbReference type="NCBI Taxonomy" id="42249"/>
    <lineage>
        <taxon>Eukaryota</taxon>
        <taxon>Fungi</taxon>
        <taxon>Dikarya</taxon>
        <taxon>Ascomycota</taxon>
        <taxon>Pezizomycotina</taxon>
        <taxon>Pezizomycetes</taxon>
        <taxon>Pezizales</taxon>
        <taxon>Tuberaceae</taxon>
        <taxon>Tuber</taxon>
    </lineage>
</organism>
<protein>
    <submittedName>
        <fullName evidence="1">Uncharacterized protein</fullName>
    </submittedName>
</protein>
<gene>
    <name evidence="1" type="ORF">C7212DRAFT_315169</name>
</gene>
<dbReference type="EMBL" id="PYWC01000026">
    <property type="protein sequence ID" value="PWW77165.1"/>
    <property type="molecule type" value="Genomic_DNA"/>
</dbReference>
<dbReference type="Gene3D" id="3.90.20.10">
    <property type="match status" value="1"/>
</dbReference>
<accession>A0A317SRP8</accession>
<proteinExistence type="predicted"/>
<sequence length="127" mass="14495">MNPFIKFLNYCGPSLPISLASTGIVVWQIRASTRDFISGINSMDSRFDRVDSRFNALDSKFDTLDSKFDGQDSKFYGLNMKALSGEKNSVNQEMVDIENWPKLSTEGCNVIRHCIRIFTKKDQEKNN</sequence>
<reference evidence="1 2" key="1">
    <citation type="submission" date="2018-03" db="EMBL/GenBank/DDBJ databases">
        <title>Genomes of Pezizomycetes fungi and the evolution of truffles.</title>
        <authorList>
            <person name="Murat C."/>
            <person name="Payen T."/>
            <person name="Noel B."/>
            <person name="Kuo A."/>
            <person name="Martin F.M."/>
        </authorList>
    </citation>
    <scope>NUCLEOTIDE SEQUENCE [LARGE SCALE GENOMIC DNA]</scope>
    <source>
        <strain evidence="1">091103-1</strain>
    </source>
</reference>
<keyword evidence="2" id="KW-1185">Reference proteome</keyword>
<dbReference type="OrthoDB" id="4833301at2759"/>
<evidence type="ECO:0000313" key="1">
    <source>
        <dbReference type="EMBL" id="PWW77165.1"/>
    </source>
</evidence>
<name>A0A317SRP8_9PEZI</name>